<dbReference type="Proteomes" id="UP001187192">
    <property type="component" value="Unassembled WGS sequence"/>
</dbReference>
<accession>A0AA87ZYS0</accession>
<dbReference type="AlphaFoldDB" id="A0AA87ZYS0"/>
<evidence type="ECO:0000313" key="1">
    <source>
        <dbReference type="EMBL" id="GMN44823.1"/>
    </source>
</evidence>
<proteinExistence type="predicted"/>
<reference evidence="1" key="1">
    <citation type="submission" date="2023-07" db="EMBL/GenBank/DDBJ databases">
        <title>draft genome sequence of fig (Ficus carica).</title>
        <authorList>
            <person name="Takahashi T."/>
            <person name="Nishimura K."/>
        </authorList>
    </citation>
    <scope>NUCLEOTIDE SEQUENCE</scope>
</reference>
<name>A0AA87ZYS0_FICCA</name>
<evidence type="ECO:0000313" key="2">
    <source>
        <dbReference type="Proteomes" id="UP001187192"/>
    </source>
</evidence>
<dbReference type="EMBL" id="BTGU01000019">
    <property type="protein sequence ID" value="GMN44823.1"/>
    <property type="molecule type" value="Genomic_DNA"/>
</dbReference>
<sequence length="142" mass="16088">MCTPLHFPGSKSDDSTRSGLEYKTGVGVRVRFWGQGSGRNRGHVLEFGIEVRAWIPDQIQGRDSGLELGCRGQVSDLVSGFGTGIEVMIQNWGWSRRVRYRDEDQGWNWQPELGLFFVMGLEIDFHKSRLGFGMEVEVGDMF</sequence>
<comment type="caution">
    <text evidence="1">The sequence shown here is derived from an EMBL/GenBank/DDBJ whole genome shotgun (WGS) entry which is preliminary data.</text>
</comment>
<organism evidence="1 2">
    <name type="scientific">Ficus carica</name>
    <name type="common">Common fig</name>
    <dbReference type="NCBI Taxonomy" id="3494"/>
    <lineage>
        <taxon>Eukaryota</taxon>
        <taxon>Viridiplantae</taxon>
        <taxon>Streptophyta</taxon>
        <taxon>Embryophyta</taxon>
        <taxon>Tracheophyta</taxon>
        <taxon>Spermatophyta</taxon>
        <taxon>Magnoliopsida</taxon>
        <taxon>eudicotyledons</taxon>
        <taxon>Gunneridae</taxon>
        <taxon>Pentapetalae</taxon>
        <taxon>rosids</taxon>
        <taxon>fabids</taxon>
        <taxon>Rosales</taxon>
        <taxon>Moraceae</taxon>
        <taxon>Ficeae</taxon>
        <taxon>Ficus</taxon>
    </lineage>
</organism>
<keyword evidence="2" id="KW-1185">Reference proteome</keyword>
<gene>
    <name evidence="1" type="ORF">TIFTF001_014014</name>
</gene>
<protein>
    <submittedName>
        <fullName evidence="1">Uncharacterized protein</fullName>
    </submittedName>
</protein>